<dbReference type="Proteomes" id="UP000834106">
    <property type="component" value="Chromosome 15"/>
</dbReference>
<sequence>MALCWIWYKQTWQFFTFSFPPGKIHLCSVITEVIVSAIQMASLMGGTGGNKDAVDKLENATTHGGGGVDKPRVKSTNNTDCSTEGAVTDIQKKKKKKKRVKRYFFLTFYCLQIQIVQLISGVIVRVLAMGSYGGIFQEMEVYDEDFVVWNSPAWMFGVRQQRGLESLLYHNRNARVVVL</sequence>
<keyword evidence="4" id="KW-1185">Reference proteome</keyword>
<evidence type="ECO:0000256" key="1">
    <source>
        <dbReference type="SAM" id="MobiDB-lite"/>
    </source>
</evidence>
<dbReference type="InterPro" id="IPR044789">
    <property type="entry name" value="Put_A1-4-GlycosylTfrase_plant"/>
</dbReference>
<dbReference type="PANTHER" id="PTHR47213">
    <property type="entry name" value="OS07G0567300 PROTEIN"/>
    <property type="match status" value="1"/>
</dbReference>
<evidence type="ECO:0000313" key="3">
    <source>
        <dbReference type="EMBL" id="CAI9777427.1"/>
    </source>
</evidence>
<evidence type="ECO:0000313" key="4">
    <source>
        <dbReference type="Proteomes" id="UP000834106"/>
    </source>
</evidence>
<keyword evidence="2" id="KW-1133">Transmembrane helix</keyword>
<dbReference type="AlphaFoldDB" id="A0AAD2A2F7"/>
<dbReference type="PANTHER" id="PTHR47213:SF1">
    <property type="entry name" value="OS07G0567300 PROTEIN"/>
    <property type="match status" value="1"/>
</dbReference>
<evidence type="ECO:0000256" key="2">
    <source>
        <dbReference type="SAM" id="Phobius"/>
    </source>
</evidence>
<feature type="transmembrane region" description="Helical" evidence="2">
    <location>
        <begin position="103"/>
        <end position="128"/>
    </location>
</feature>
<name>A0AAD2A2F7_9LAMI</name>
<organism evidence="3 4">
    <name type="scientific">Fraxinus pennsylvanica</name>
    <dbReference type="NCBI Taxonomy" id="56036"/>
    <lineage>
        <taxon>Eukaryota</taxon>
        <taxon>Viridiplantae</taxon>
        <taxon>Streptophyta</taxon>
        <taxon>Embryophyta</taxon>
        <taxon>Tracheophyta</taxon>
        <taxon>Spermatophyta</taxon>
        <taxon>Magnoliopsida</taxon>
        <taxon>eudicotyledons</taxon>
        <taxon>Gunneridae</taxon>
        <taxon>Pentapetalae</taxon>
        <taxon>asterids</taxon>
        <taxon>lamiids</taxon>
        <taxon>Lamiales</taxon>
        <taxon>Oleaceae</taxon>
        <taxon>Oleeae</taxon>
        <taxon>Fraxinus</taxon>
    </lineage>
</organism>
<reference evidence="3" key="1">
    <citation type="submission" date="2023-05" db="EMBL/GenBank/DDBJ databases">
        <authorList>
            <person name="Huff M."/>
        </authorList>
    </citation>
    <scope>NUCLEOTIDE SEQUENCE</scope>
</reference>
<keyword evidence="2" id="KW-0812">Transmembrane</keyword>
<feature type="region of interest" description="Disordered" evidence="1">
    <location>
        <begin position="60"/>
        <end position="79"/>
    </location>
</feature>
<dbReference type="EMBL" id="OU503050">
    <property type="protein sequence ID" value="CAI9777427.1"/>
    <property type="molecule type" value="Genomic_DNA"/>
</dbReference>
<gene>
    <name evidence="3" type="ORF">FPE_LOCUS24857</name>
</gene>
<protein>
    <submittedName>
        <fullName evidence="3">Uncharacterized protein</fullName>
    </submittedName>
</protein>
<accession>A0AAD2A2F7</accession>
<proteinExistence type="predicted"/>
<keyword evidence="2" id="KW-0472">Membrane</keyword>